<name>A0AA35ZYN8_LACSI</name>
<evidence type="ECO:0000313" key="3">
    <source>
        <dbReference type="Proteomes" id="UP001177003"/>
    </source>
</evidence>
<proteinExistence type="predicted"/>
<feature type="compositionally biased region" description="Polar residues" evidence="1">
    <location>
        <begin position="31"/>
        <end position="44"/>
    </location>
</feature>
<reference evidence="2" key="1">
    <citation type="submission" date="2023-04" db="EMBL/GenBank/DDBJ databases">
        <authorList>
            <person name="Vijverberg K."/>
            <person name="Xiong W."/>
            <person name="Schranz E."/>
        </authorList>
    </citation>
    <scope>NUCLEOTIDE SEQUENCE</scope>
</reference>
<accession>A0AA35ZYN8</accession>
<dbReference type="InterPro" id="IPR049627">
    <property type="entry name" value="SLX8"/>
</dbReference>
<dbReference type="GO" id="GO:0033768">
    <property type="term" value="C:SUMO-targeted ubiquitin ligase complex"/>
    <property type="evidence" value="ECO:0007669"/>
    <property type="project" value="TreeGrafter"/>
</dbReference>
<dbReference type="PANTHER" id="PTHR47094">
    <property type="entry name" value="ELFLESS, ISOFORM B"/>
    <property type="match status" value="1"/>
</dbReference>
<protein>
    <recommendedName>
        <fullName evidence="4">E3 ubiquitin-protein ligase RNF4</fullName>
    </recommendedName>
</protein>
<keyword evidence="3" id="KW-1185">Reference proteome</keyword>
<evidence type="ECO:0000256" key="1">
    <source>
        <dbReference type="SAM" id="MobiDB-lite"/>
    </source>
</evidence>
<dbReference type="GO" id="GO:0006511">
    <property type="term" value="P:ubiquitin-dependent protein catabolic process"/>
    <property type="evidence" value="ECO:0007669"/>
    <property type="project" value="TreeGrafter"/>
</dbReference>
<feature type="region of interest" description="Disordered" evidence="1">
    <location>
        <begin position="1"/>
        <end position="44"/>
    </location>
</feature>
<dbReference type="GO" id="GO:0140082">
    <property type="term" value="F:SUMO-ubiquitin ligase activity"/>
    <property type="evidence" value="ECO:0007669"/>
    <property type="project" value="TreeGrafter"/>
</dbReference>
<dbReference type="GO" id="GO:0061630">
    <property type="term" value="F:ubiquitin protein ligase activity"/>
    <property type="evidence" value="ECO:0007669"/>
    <property type="project" value="InterPro"/>
</dbReference>
<feature type="region of interest" description="Disordered" evidence="1">
    <location>
        <begin position="104"/>
        <end position="127"/>
    </location>
</feature>
<sequence length="187" mass="20041">MSTKAPFVKYARGGGRQRKGGLDLNVPPPNENQEQAGGPTVSVSQTSIATAPTIPGSALPAPTPIDVEEFDDDVVISSPRAFEEAKKKSQRIRKRPLVVDVESEEVSARVNGHNNNHGNKRKRGAGVPPVINCEMYVNLEGGSSGSMRVRAPPPPPPPPPPPEPTFSCPVCMGSLVEEAESHKQRYF</sequence>
<evidence type="ECO:0000313" key="2">
    <source>
        <dbReference type="EMBL" id="CAI9300828.1"/>
    </source>
</evidence>
<feature type="region of interest" description="Disordered" evidence="1">
    <location>
        <begin position="141"/>
        <end position="166"/>
    </location>
</feature>
<dbReference type="AlphaFoldDB" id="A0AA35ZYN8"/>
<feature type="compositionally biased region" description="Pro residues" evidence="1">
    <location>
        <begin position="151"/>
        <end position="164"/>
    </location>
</feature>
<dbReference type="GO" id="GO:0032183">
    <property type="term" value="F:SUMO binding"/>
    <property type="evidence" value="ECO:0007669"/>
    <property type="project" value="TreeGrafter"/>
</dbReference>
<gene>
    <name evidence="2" type="ORF">LSALG_LOCUS39432</name>
</gene>
<dbReference type="PANTHER" id="PTHR47094:SF1">
    <property type="entry name" value="RING-TYPE E3 UBIQUITIN TRANSFERASE"/>
    <property type="match status" value="1"/>
</dbReference>
<evidence type="ECO:0008006" key="4">
    <source>
        <dbReference type="Google" id="ProtNLM"/>
    </source>
</evidence>
<dbReference type="Proteomes" id="UP001177003">
    <property type="component" value="Chromosome 9"/>
</dbReference>
<organism evidence="2 3">
    <name type="scientific">Lactuca saligna</name>
    <name type="common">Willowleaf lettuce</name>
    <dbReference type="NCBI Taxonomy" id="75948"/>
    <lineage>
        <taxon>Eukaryota</taxon>
        <taxon>Viridiplantae</taxon>
        <taxon>Streptophyta</taxon>
        <taxon>Embryophyta</taxon>
        <taxon>Tracheophyta</taxon>
        <taxon>Spermatophyta</taxon>
        <taxon>Magnoliopsida</taxon>
        <taxon>eudicotyledons</taxon>
        <taxon>Gunneridae</taxon>
        <taxon>Pentapetalae</taxon>
        <taxon>asterids</taxon>
        <taxon>campanulids</taxon>
        <taxon>Asterales</taxon>
        <taxon>Asteraceae</taxon>
        <taxon>Cichorioideae</taxon>
        <taxon>Cichorieae</taxon>
        <taxon>Lactucinae</taxon>
        <taxon>Lactuca</taxon>
    </lineage>
</organism>
<dbReference type="EMBL" id="OX465085">
    <property type="protein sequence ID" value="CAI9300828.1"/>
    <property type="molecule type" value="Genomic_DNA"/>
</dbReference>